<evidence type="ECO:0000256" key="2">
    <source>
        <dbReference type="ARBA" id="ARBA00022679"/>
    </source>
</evidence>
<dbReference type="EC" id="2.7.2.1" evidence="6"/>
<dbReference type="RefSeq" id="WP_311727952.1">
    <property type="nucleotide sequence ID" value="NZ_JAVRFD010000019.1"/>
</dbReference>
<protein>
    <recommendedName>
        <fullName evidence="6">Acetate kinase</fullName>
        <ecNumber evidence="6">2.7.2.1</ecNumber>
    </recommendedName>
    <alternativeName>
        <fullName evidence="6">Acetokinase</fullName>
    </alternativeName>
</protein>
<feature type="binding site" evidence="6">
    <location>
        <position position="74"/>
    </location>
    <ligand>
        <name>substrate</name>
    </ligand>
</feature>
<feature type="binding site" evidence="6">
    <location>
        <begin position="265"/>
        <end position="267"/>
    </location>
    <ligand>
        <name>ATP</name>
        <dbReference type="ChEBI" id="CHEBI:30616"/>
    </ligand>
</feature>
<keyword evidence="6" id="KW-0479">Metal-binding</keyword>
<dbReference type="InterPro" id="IPR004372">
    <property type="entry name" value="Ac/propionate_kinase"/>
</dbReference>
<feature type="binding site" evidence="6">
    <location>
        <begin position="313"/>
        <end position="317"/>
    </location>
    <ligand>
        <name>ATP</name>
        <dbReference type="ChEBI" id="CHEBI:30616"/>
    </ligand>
</feature>
<dbReference type="NCBIfam" id="TIGR00016">
    <property type="entry name" value="ackA"/>
    <property type="match status" value="1"/>
</dbReference>
<proteinExistence type="inferred from homology"/>
<comment type="pathway">
    <text evidence="6">Metabolic intermediate biosynthesis; acetyl-CoA biosynthesis; acetyl-CoA from acetate: step 1/2.</text>
</comment>
<dbReference type="InterPro" id="IPR000890">
    <property type="entry name" value="Aliphatic_acid_kin_short-chain"/>
</dbReference>
<dbReference type="InterPro" id="IPR023865">
    <property type="entry name" value="Aliphatic_acid_kinase_CS"/>
</dbReference>
<evidence type="ECO:0000256" key="6">
    <source>
        <dbReference type="HAMAP-Rule" id="MF_00020"/>
    </source>
</evidence>
<feature type="site" description="Transition state stabilizer" evidence="6">
    <location>
        <position position="163"/>
    </location>
</feature>
<keyword evidence="3 6" id="KW-0547">Nucleotide-binding</keyword>
<dbReference type="PROSITE" id="PS01075">
    <property type="entry name" value="ACETATE_KINASE_1"/>
    <property type="match status" value="1"/>
</dbReference>
<name>A0ABU2XNC6_9ACTN</name>
<accession>A0ABU2XNC6</accession>
<evidence type="ECO:0000256" key="4">
    <source>
        <dbReference type="ARBA" id="ARBA00022777"/>
    </source>
</evidence>
<evidence type="ECO:0000313" key="8">
    <source>
        <dbReference type="EMBL" id="MDT0547433.1"/>
    </source>
</evidence>
<dbReference type="Proteomes" id="UP001180754">
    <property type="component" value="Unassembled WGS sequence"/>
</dbReference>
<keyword evidence="5 6" id="KW-0067">ATP-binding</keyword>
<keyword evidence="2 6" id="KW-0808">Transferase</keyword>
<feature type="site" description="Transition state stabilizer" evidence="6">
    <location>
        <position position="224"/>
    </location>
</feature>
<dbReference type="Gene3D" id="3.30.420.40">
    <property type="match status" value="2"/>
</dbReference>
<comment type="function">
    <text evidence="6">Catalyzes the formation of acetyl phosphate from acetate and ATP. Can also catalyze the reverse reaction.</text>
</comment>
<dbReference type="GO" id="GO:0008776">
    <property type="term" value="F:acetate kinase activity"/>
    <property type="evidence" value="ECO:0007669"/>
    <property type="project" value="UniProtKB-EC"/>
</dbReference>
<comment type="cofactor">
    <cofactor evidence="6">
        <name>Mg(2+)</name>
        <dbReference type="ChEBI" id="CHEBI:18420"/>
    </cofactor>
    <cofactor evidence="6">
        <name>Mn(2+)</name>
        <dbReference type="ChEBI" id="CHEBI:29035"/>
    </cofactor>
    <text evidence="6">Mg(2+). Can also accept Mn(2+).</text>
</comment>
<dbReference type="CDD" id="cd24010">
    <property type="entry name" value="ASKHA_NBD_AcK_PK"/>
    <property type="match status" value="1"/>
</dbReference>
<dbReference type="PRINTS" id="PR00471">
    <property type="entry name" value="ACETATEKNASE"/>
</dbReference>
<comment type="caution">
    <text evidence="8">The sequence shown here is derived from an EMBL/GenBank/DDBJ whole genome shotgun (WGS) entry which is preliminary data.</text>
</comment>
<feature type="binding site" evidence="6">
    <location>
        <position position="367"/>
    </location>
    <ligand>
        <name>Mg(2+)</name>
        <dbReference type="ChEBI" id="CHEBI:18420"/>
    </ligand>
</feature>
<comment type="subcellular location">
    <subcellularLocation>
        <location evidence="6">Cytoplasm</location>
    </subcellularLocation>
</comment>
<feature type="binding site" evidence="6">
    <location>
        <begin position="191"/>
        <end position="195"/>
    </location>
    <ligand>
        <name>ATP</name>
        <dbReference type="ChEBI" id="CHEBI:30616"/>
    </ligand>
</feature>
<keyword evidence="9" id="KW-1185">Reference proteome</keyword>
<comment type="similarity">
    <text evidence="1 6 7">Belongs to the acetokinase family.</text>
</comment>
<evidence type="ECO:0000256" key="1">
    <source>
        <dbReference type="ARBA" id="ARBA00008748"/>
    </source>
</evidence>
<dbReference type="PANTHER" id="PTHR21060:SF15">
    <property type="entry name" value="ACETATE KINASE-RELATED"/>
    <property type="match status" value="1"/>
</dbReference>
<organism evidence="8 9">
    <name type="scientific">Streptomyces lonegramiae</name>
    <dbReference type="NCBI Taxonomy" id="3075524"/>
    <lineage>
        <taxon>Bacteria</taxon>
        <taxon>Bacillati</taxon>
        <taxon>Actinomycetota</taxon>
        <taxon>Actinomycetes</taxon>
        <taxon>Kitasatosporales</taxon>
        <taxon>Streptomycetaceae</taxon>
        <taxon>Streptomyces</taxon>
    </lineage>
</organism>
<comment type="subunit">
    <text evidence="6">Homodimer.</text>
</comment>
<evidence type="ECO:0000313" key="9">
    <source>
        <dbReference type="Proteomes" id="UP001180754"/>
    </source>
</evidence>
<dbReference type="SUPFAM" id="SSF53067">
    <property type="entry name" value="Actin-like ATPase domain"/>
    <property type="match status" value="2"/>
</dbReference>
<dbReference type="PANTHER" id="PTHR21060">
    <property type="entry name" value="ACETATE KINASE"/>
    <property type="match status" value="1"/>
</dbReference>
<dbReference type="PIRSF" id="PIRSF000722">
    <property type="entry name" value="Acetate_prop_kin"/>
    <property type="match status" value="1"/>
</dbReference>
<feature type="binding site" evidence="6">
    <location>
        <position position="10"/>
    </location>
    <ligand>
        <name>Mg(2+)</name>
        <dbReference type="ChEBI" id="CHEBI:18420"/>
    </ligand>
</feature>
<dbReference type="InterPro" id="IPR043129">
    <property type="entry name" value="ATPase_NBD"/>
</dbReference>
<keyword evidence="4 6" id="KW-0418">Kinase</keyword>
<sequence>MNGSRVLVLNSGSSSVKYQLLDMADGSRLASGIVERIGEGPVADHSAALKQVAEELAGQGLGLDSPALAAVGHRVVHGGTRFTEPTLITDEVVEEIEKLVPLAPLHNPANVTGIKVARALRPDLPQVAVFDTAFHSTMPEEAARYAIDRATADRYGVRRYGFHGTSHAFVSRATAALLGRDVSDVNTIVLHLGNGASASAVRGGVCVDTSMGLTPLEGLVMGTRSGDLDPAAIFHLARVGGLSVDEIDTLLNKRSGLLGLCGDNDMREIGRRMGEGDPEAQLAFDVYIHRLRKYVGAYTAVLGRVDAIAFTAGVGENSAAVREAAMRGLPAFGIEVDAVRNAVRGSSARLISTEASRVAVAVVPTDEELEIASQAYELVTA</sequence>
<evidence type="ECO:0000256" key="5">
    <source>
        <dbReference type="ARBA" id="ARBA00022840"/>
    </source>
</evidence>
<feature type="active site" description="Proton donor/acceptor" evidence="6">
    <location>
        <position position="131"/>
    </location>
</feature>
<feature type="binding site" evidence="6">
    <location>
        <position position="17"/>
    </location>
    <ligand>
        <name>ATP</name>
        <dbReference type="ChEBI" id="CHEBI:30616"/>
    </ligand>
</feature>
<gene>
    <name evidence="6" type="primary">ackA</name>
    <name evidence="8" type="ORF">RND15_32720</name>
</gene>
<keyword evidence="6" id="KW-0460">Magnesium</keyword>
<dbReference type="EMBL" id="JAVRFD010000019">
    <property type="protein sequence ID" value="MDT0547433.1"/>
    <property type="molecule type" value="Genomic_DNA"/>
</dbReference>
<evidence type="ECO:0000256" key="7">
    <source>
        <dbReference type="RuleBase" id="RU003835"/>
    </source>
</evidence>
<keyword evidence="6" id="KW-0963">Cytoplasm</keyword>
<comment type="catalytic activity">
    <reaction evidence="6">
        <text>acetate + ATP = acetyl phosphate + ADP</text>
        <dbReference type="Rhea" id="RHEA:11352"/>
        <dbReference type="ChEBI" id="CHEBI:22191"/>
        <dbReference type="ChEBI" id="CHEBI:30089"/>
        <dbReference type="ChEBI" id="CHEBI:30616"/>
        <dbReference type="ChEBI" id="CHEBI:456216"/>
        <dbReference type="EC" id="2.7.2.1"/>
    </reaction>
</comment>
<evidence type="ECO:0000256" key="3">
    <source>
        <dbReference type="ARBA" id="ARBA00022741"/>
    </source>
</evidence>
<dbReference type="Pfam" id="PF00871">
    <property type="entry name" value="Acetate_kinase"/>
    <property type="match status" value="1"/>
</dbReference>
<dbReference type="PROSITE" id="PS01076">
    <property type="entry name" value="ACETATE_KINASE_2"/>
    <property type="match status" value="1"/>
</dbReference>
<dbReference type="HAMAP" id="MF_00020">
    <property type="entry name" value="Acetate_kinase"/>
    <property type="match status" value="1"/>
</dbReference>
<reference evidence="8" key="1">
    <citation type="submission" date="2024-05" db="EMBL/GenBank/DDBJ databases">
        <title>30 novel species of actinomycetes from the DSMZ collection.</title>
        <authorList>
            <person name="Nouioui I."/>
        </authorList>
    </citation>
    <scope>NUCLEOTIDE SEQUENCE</scope>
    <source>
        <strain evidence="8">DSM 41529</strain>
    </source>
</reference>